<dbReference type="InterPro" id="IPR029068">
    <property type="entry name" value="Glyas_Bleomycin-R_OHBP_Dase"/>
</dbReference>
<protein>
    <submittedName>
        <fullName evidence="2">VOC family protein</fullName>
    </submittedName>
</protein>
<sequence length="322" mass="34817">MAPTTQPTAPTLQRIVPNIWCVGTAAEAGAFYAAALPHTSFEIESRYPMSGLLDFQEPFAGEPLTVAVDVWGTRLVLINAGGEFRPNPALSLMLNFDPLFFADAGDDAAQAAAARAALERSWAALSAGGRVLMPLAEYPFSPCYGWVEDRYGVSWQLILTNPEGDPRPFVMPSLMFGGAAQNRASEAVAFYTEVLADAAPGTRVPYGQETGPATPESIMFGEFRVGGPGPDAQWFTAMDSGVPQDFTFTPGMSLEVRCPDQAEIDRLWDALSAVPEAEACGWLTDRFGVSWQIVPENIGELMEHPGAFERMLTMKKLIIAEL</sequence>
<evidence type="ECO:0000259" key="1">
    <source>
        <dbReference type="Pfam" id="PF06983"/>
    </source>
</evidence>
<dbReference type="SUPFAM" id="SSF54593">
    <property type="entry name" value="Glyoxalase/Bleomycin resistance protein/Dihydroxybiphenyl dioxygenase"/>
    <property type="match status" value="2"/>
</dbReference>
<dbReference type="CDD" id="cd06588">
    <property type="entry name" value="PhnB_like"/>
    <property type="match status" value="1"/>
</dbReference>
<dbReference type="RefSeq" id="WP_202343358.1">
    <property type="nucleotide sequence ID" value="NZ_BAAAPI010000001.1"/>
</dbReference>
<dbReference type="Pfam" id="PF06983">
    <property type="entry name" value="3-dmu-9_3-mt"/>
    <property type="match status" value="3"/>
</dbReference>
<reference evidence="2 3" key="1">
    <citation type="submission" date="2018-09" db="EMBL/GenBank/DDBJ databases">
        <title>Comparative genomics of Leucobacter spp.</title>
        <authorList>
            <person name="Reis A.C."/>
            <person name="Kolvenbach B.A."/>
            <person name="Corvini P.F.X."/>
            <person name="Nunes O.C."/>
        </authorList>
    </citation>
    <scope>NUCLEOTIDE SEQUENCE [LARGE SCALE GENOMIC DNA]</scope>
    <source>
        <strain evidence="2 3">TAN 31504</strain>
    </source>
</reference>
<feature type="domain" description="PhnB-like" evidence="1">
    <location>
        <begin position="170"/>
        <end position="294"/>
    </location>
</feature>
<evidence type="ECO:0000313" key="2">
    <source>
        <dbReference type="EMBL" id="MBL3678124.1"/>
    </source>
</evidence>
<dbReference type="Gene3D" id="3.10.180.10">
    <property type="entry name" value="2,3-Dihydroxybiphenyl 1,2-Dioxygenase, domain 1"/>
    <property type="match status" value="2"/>
</dbReference>
<dbReference type="Proteomes" id="UP001645859">
    <property type="component" value="Unassembled WGS sequence"/>
</dbReference>
<proteinExistence type="predicted"/>
<accession>A0ABS1SC50</accession>
<feature type="domain" description="PhnB-like" evidence="1">
    <location>
        <begin position="13"/>
        <end position="95"/>
    </location>
</feature>
<dbReference type="PANTHER" id="PTHR33990">
    <property type="entry name" value="PROTEIN YJDN-RELATED"/>
    <property type="match status" value="1"/>
</dbReference>
<dbReference type="InterPro" id="IPR028973">
    <property type="entry name" value="PhnB-like"/>
</dbReference>
<comment type="caution">
    <text evidence="2">The sequence shown here is derived from an EMBL/GenBank/DDBJ whole genome shotgun (WGS) entry which is preliminary data.</text>
</comment>
<feature type="domain" description="PhnB-like" evidence="1">
    <location>
        <begin position="114"/>
        <end position="158"/>
    </location>
</feature>
<evidence type="ECO:0000313" key="3">
    <source>
        <dbReference type="Proteomes" id="UP001645859"/>
    </source>
</evidence>
<dbReference type="EMBL" id="QYAC01000001">
    <property type="protein sequence ID" value="MBL3678124.1"/>
    <property type="molecule type" value="Genomic_DNA"/>
</dbReference>
<organism evidence="2 3">
    <name type="scientific">Leucobacter chromiireducens subsp. solipictus</name>
    <dbReference type="NCBI Taxonomy" id="398235"/>
    <lineage>
        <taxon>Bacteria</taxon>
        <taxon>Bacillati</taxon>
        <taxon>Actinomycetota</taxon>
        <taxon>Actinomycetes</taxon>
        <taxon>Micrococcales</taxon>
        <taxon>Microbacteriaceae</taxon>
        <taxon>Leucobacter</taxon>
    </lineage>
</organism>
<name>A0ABS1SC50_9MICO</name>
<keyword evidence="3" id="KW-1185">Reference proteome</keyword>
<gene>
    <name evidence="2" type="ORF">D3230_02230</name>
</gene>